<evidence type="ECO:0000256" key="17">
    <source>
        <dbReference type="ARBA" id="ARBA00076040"/>
    </source>
</evidence>
<evidence type="ECO:0000256" key="15">
    <source>
        <dbReference type="ARBA" id="ARBA00066572"/>
    </source>
</evidence>
<protein>
    <recommendedName>
        <fullName evidence="16">(S)-hydroxynitrile lyase</fullName>
        <ecNumber evidence="15">4.1.2.47</ecNumber>
    </recommendedName>
    <alternativeName>
        <fullName evidence="17">2-hydroxy-2-methylpropanenitrile lyase</fullName>
    </alternativeName>
    <alternativeName>
        <fullName evidence="18">Acetone cyanohydrin lyase</fullName>
    </alternativeName>
    <alternativeName>
        <fullName evidence="19">Hydroxynitrile lyase</fullName>
    </alternativeName>
</protein>
<comment type="catalytic activity">
    <reaction evidence="4">
        <text>benzaldehyde + hydrogen cyanide = (S)-mandelonitrile</text>
        <dbReference type="Rhea" id="RHEA:77427"/>
        <dbReference type="ChEBI" id="CHEBI:17169"/>
        <dbReference type="ChEBI" id="CHEBI:18407"/>
        <dbReference type="ChEBI" id="CHEBI:36941"/>
    </reaction>
</comment>
<comment type="catalytic activity">
    <reaction evidence="3">
        <text>2-hydroxy-2-methylpropanenitrile = acetone + hydrogen cyanide</text>
        <dbReference type="Rhea" id="RHEA:11932"/>
        <dbReference type="ChEBI" id="CHEBI:15347"/>
        <dbReference type="ChEBI" id="CHEBI:15348"/>
        <dbReference type="ChEBI" id="CHEBI:18407"/>
    </reaction>
    <physiologicalReaction direction="left-to-right" evidence="3">
        <dbReference type="Rhea" id="RHEA:11933"/>
    </physiologicalReaction>
</comment>
<evidence type="ECO:0000256" key="13">
    <source>
        <dbReference type="ARBA" id="ARBA00052826"/>
    </source>
</evidence>
<evidence type="ECO:0000256" key="19">
    <source>
        <dbReference type="ARBA" id="ARBA00079794"/>
    </source>
</evidence>
<dbReference type="Pfam" id="PF12697">
    <property type="entry name" value="Abhydrolase_6"/>
    <property type="match status" value="1"/>
</dbReference>
<comment type="similarity">
    <text evidence="14">Belongs to the AB hydrolase superfamily. Hydroxynitrile lyase family.</text>
</comment>
<comment type="catalytic activity">
    <reaction evidence="13">
        <text>an aromatic (S)-hydroxynitrile = an aromatic aldehyde + hydrogen cyanide</text>
        <dbReference type="Rhea" id="RHEA:54660"/>
        <dbReference type="ChEBI" id="CHEBI:18407"/>
        <dbReference type="ChEBI" id="CHEBI:33855"/>
        <dbReference type="ChEBI" id="CHEBI:138306"/>
        <dbReference type="EC" id="4.1.2.47"/>
    </reaction>
</comment>
<comment type="catalytic activity">
    <reaction evidence="2">
        <text>a monosubstituted aliphatic (S)-hydroxynitrile = an aldehyde + hydrogen cyanide</text>
        <dbReference type="Rhea" id="RHEA:56588"/>
        <dbReference type="ChEBI" id="CHEBI:17478"/>
        <dbReference type="ChEBI" id="CHEBI:18407"/>
        <dbReference type="ChEBI" id="CHEBI:140596"/>
        <dbReference type="EC" id="4.1.2.47"/>
    </reaction>
</comment>
<dbReference type="PANTHER" id="PTHR10992:SF1066">
    <property type="entry name" value="METHYL JASMONATE ESTERASE 1"/>
    <property type="match status" value="1"/>
</dbReference>
<dbReference type="GO" id="GO:0080030">
    <property type="term" value="F:methyl indole-3-acetate esterase activity"/>
    <property type="evidence" value="ECO:0007669"/>
    <property type="project" value="TreeGrafter"/>
</dbReference>
<comment type="catalytic activity">
    <reaction evidence="11">
        <text>2,2-dimethylpropanal + hydrogen cyanide = (2S)-2-hydroxy-3,3-dimethylbutanenitrile</text>
        <dbReference type="Rhea" id="RHEA:77407"/>
        <dbReference type="ChEBI" id="CHEBI:18407"/>
        <dbReference type="ChEBI" id="CHEBI:141557"/>
        <dbReference type="ChEBI" id="CHEBI:197355"/>
    </reaction>
</comment>
<evidence type="ECO:0000256" key="5">
    <source>
        <dbReference type="ARBA" id="ARBA00050608"/>
    </source>
</evidence>
<dbReference type="GO" id="GO:0047606">
    <property type="term" value="F:(S)-hydroxynitrile lyase activity"/>
    <property type="evidence" value="ECO:0007669"/>
    <property type="project" value="UniProtKB-EC"/>
</dbReference>
<dbReference type="OrthoDB" id="408373at2759"/>
<evidence type="ECO:0000256" key="6">
    <source>
        <dbReference type="ARBA" id="ARBA00051647"/>
    </source>
</evidence>
<comment type="catalytic activity">
    <reaction evidence="1">
        <text>4-methoxybenzaldehyde + hydrogen cyanide = (2S)-2-hydroxy-2-(4-methoxyphenyl)acetonitrile</text>
        <dbReference type="Rhea" id="RHEA:77447"/>
        <dbReference type="ChEBI" id="CHEBI:18407"/>
        <dbReference type="ChEBI" id="CHEBI:28235"/>
        <dbReference type="ChEBI" id="CHEBI:197328"/>
    </reaction>
</comment>
<evidence type="ECO:0000256" key="18">
    <source>
        <dbReference type="ARBA" id="ARBA00078291"/>
    </source>
</evidence>
<dbReference type="GO" id="GO:0009696">
    <property type="term" value="P:salicylic acid metabolic process"/>
    <property type="evidence" value="ECO:0007669"/>
    <property type="project" value="TreeGrafter"/>
</dbReference>
<dbReference type="InterPro" id="IPR029058">
    <property type="entry name" value="AB_hydrolase_fold"/>
</dbReference>
<evidence type="ECO:0000256" key="1">
    <source>
        <dbReference type="ARBA" id="ARBA00050104"/>
    </source>
</evidence>
<evidence type="ECO:0000256" key="7">
    <source>
        <dbReference type="ARBA" id="ARBA00051735"/>
    </source>
</evidence>
<dbReference type="RefSeq" id="XP_022631391.1">
    <property type="nucleotide sequence ID" value="XM_022775670.1"/>
</dbReference>
<evidence type="ECO:0000256" key="8">
    <source>
        <dbReference type="ARBA" id="ARBA00051977"/>
    </source>
</evidence>
<accession>A0A3Q0EJW1</accession>
<evidence type="ECO:0000256" key="10">
    <source>
        <dbReference type="ARBA" id="ARBA00052511"/>
    </source>
</evidence>
<dbReference type="GO" id="GO:0080032">
    <property type="term" value="F:methyl jasmonate esterase activity"/>
    <property type="evidence" value="ECO:0007669"/>
    <property type="project" value="TreeGrafter"/>
</dbReference>
<gene>
    <name evidence="22" type="primary">LOC106777344</name>
</gene>
<feature type="domain" description="AB hydrolase-1" evidence="20">
    <location>
        <begin position="9"/>
        <end position="248"/>
    </location>
</feature>
<dbReference type="EC" id="4.1.2.47" evidence="15"/>
<dbReference type="PANTHER" id="PTHR10992">
    <property type="entry name" value="METHYLESTERASE FAMILY MEMBER"/>
    <property type="match status" value="1"/>
</dbReference>
<dbReference type="FunFam" id="3.40.50.1820:FF:000051">
    <property type="entry name" value="(S)-hydroxynitrile lyase"/>
    <property type="match status" value="1"/>
</dbReference>
<reference evidence="22" key="2">
    <citation type="submission" date="2025-08" db="UniProtKB">
        <authorList>
            <consortium name="RefSeq"/>
        </authorList>
    </citation>
    <scope>IDENTIFICATION</scope>
    <source>
        <tissue evidence="22">Leaf</tissue>
    </source>
</reference>
<proteinExistence type="inferred from homology"/>
<dbReference type="SUPFAM" id="SSF53474">
    <property type="entry name" value="alpha/beta-Hydrolases"/>
    <property type="match status" value="1"/>
</dbReference>
<evidence type="ECO:0000256" key="14">
    <source>
        <dbReference type="ARBA" id="ARBA00060885"/>
    </source>
</evidence>
<dbReference type="AlphaFoldDB" id="A0A3Q0EJW1"/>
<comment type="catalytic activity">
    <reaction evidence="10">
        <text>3-formylthiophene + hydrogen cyanide = (2S)-2-hydroxy-2-(thiophen-3-yl)acetonitrile</text>
        <dbReference type="Rhea" id="RHEA:77459"/>
        <dbReference type="ChEBI" id="CHEBI:18407"/>
        <dbReference type="ChEBI" id="CHEBI:87611"/>
        <dbReference type="ChEBI" id="CHEBI:197333"/>
    </reaction>
</comment>
<comment type="catalytic activity">
    <reaction evidence="7">
        <text>a disubstituted aliphatic (S)-hydroxynitrile = a ketone + hydrogen cyanide</text>
        <dbReference type="Rhea" id="RHEA:56592"/>
        <dbReference type="ChEBI" id="CHEBI:17087"/>
        <dbReference type="ChEBI" id="CHEBI:18407"/>
        <dbReference type="ChEBI" id="CHEBI:140597"/>
        <dbReference type="EC" id="4.1.2.47"/>
    </reaction>
</comment>
<comment type="catalytic activity">
    <reaction evidence="8">
        <text>acrolein + hydrogen cyanide = (2S)-2-hydroxybut-3-enenitrile</text>
        <dbReference type="Rhea" id="RHEA:77411"/>
        <dbReference type="ChEBI" id="CHEBI:15368"/>
        <dbReference type="ChEBI" id="CHEBI:18407"/>
        <dbReference type="ChEBI" id="CHEBI:197356"/>
    </reaction>
</comment>
<comment type="catalytic activity">
    <reaction evidence="5">
        <text>formylthiophene + hydrogen cyanide = (2R)-2-hydroxy-2-(thiophen-2-yl)acetonitrile</text>
        <dbReference type="Rhea" id="RHEA:77455"/>
        <dbReference type="ChEBI" id="CHEBI:18407"/>
        <dbReference type="ChEBI" id="CHEBI:87301"/>
        <dbReference type="ChEBI" id="CHEBI:197332"/>
    </reaction>
</comment>
<comment type="catalytic activity">
    <reaction evidence="12">
        <text>cyclohexanecarbaldehyde + hydrogen cyanide = (2S)-2-cyclohexyl-2-hydroxyacetonitrile</text>
        <dbReference type="Rhea" id="RHEA:77423"/>
        <dbReference type="ChEBI" id="CHEBI:18407"/>
        <dbReference type="ChEBI" id="CHEBI:197359"/>
        <dbReference type="ChEBI" id="CHEBI:197360"/>
    </reaction>
</comment>
<evidence type="ECO:0000256" key="4">
    <source>
        <dbReference type="ARBA" id="ARBA00050358"/>
    </source>
</evidence>
<comment type="catalytic activity">
    <reaction evidence="9">
        <text>2-methylpropanal + hydrogen cyanide = (2S)-2-hydroxy-3-methylbutanenitrile</text>
        <dbReference type="Rhea" id="RHEA:77403"/>
        <dbReference type="ChEBI" id="CHEBI:18407"/>
        <dbReference type="ChEBI" id="CHEBI:48943"/>
        <dbReference type="ChEBI" id="CHEBI:197354"/>
    </reaction>
</comment>
<sequence>MQREKEKHMVLIHGGGHGAWCWYKVAALLQSSGHRVTALDMAASGIHPKQAEELNSISEYYEPLMEFLESLDAEERVILVGHSLGWIGMALAMESFPEKIAAAVFVSTLMPSPYLSLFTLSQESRARRRSESKYDNNSSQPEKSIKFSPEFLASNLYQLSPPEQDLALALSLLRPTRIFGDEEMSEENARLTEEKYGSVKRVYIMCEQDNLFKPEVQLSMIERSPPNDVKVIAGADHMPMFSKPQEFFSHLQEIANTYY</sequence>
<dbReference type="GeneID" id="106777344"/>
<evidence type="ECO:0000256" key="16">
    <source>
        <dbReference type="ARBA" id="ARBA00069221"/>
    </source>
</evidence>
<reference evidence="21" key="1">
    <citation type="journal article" date="2014" name="Nat. Commun.">
        <title>Genome sequence of mungbean and insights into evolution within Vigna species.</title>
        <authorList>
            <person name="Kang Y.J."/>
            <person name="Kim S.K."/>
            <person name="Kim M.Y."/>
            <person name="Lestari P."/>
            <person name="Kim K.H."/>
            <person name="Ha B.K."/>
            <person name="Jun T.H."/>
            <person name="Hwang W.J."/>
            <person name="Lee T."/>
            <person name="Lee J."/>
            <person name="Shim S."/>
            <person name="Yoon M.Y."/>
            <person name="Jang Y.E."/>
            <person name="Han K.S."/>
            <person name="Taeprayoon P."/>
            <person name="Yoon N."/>
            <person name="Somta P."/>
            <person name="Tanya P."/>
            <person name="Kim K.S."/>
            <person name="Gwag J.G."/>
            <person name="Moon J.K."/>
            <person name="Lee Y.H."/>
            <person name="Park B.S."/>
            <person name="Bombarely A."/>
            <person name="Doyle J.J."/>
            <person name="Jackson S.A."/>
            <person name="Schafleitner R."/>
            <person name="Srinives P."/>
            <person name="Varshney R.K."/>
            <person name="Lee S.H."/>
        </authorList>
    </citation>
    <scope>NUCLEOTIDE SEQUENCE [LARGE SCALE GENOMIC DNA]</scope>
    <source>
        <strain evidence="21">cv. VC1973A</strain>
    </source>
</reference>
<evidence type="ECO:0000256" key="11">
    <source>
        <dbReference type="ARBA" id="ARBA00052600"/>
    </source>
</evidence>
<dbReference type="Gene3D" id="3.40.50.1820">
    <property type="entry name" value="alpha/beta hydrolase"/>
    <property type="match status" value="1"/>
</dbReference>
<dbReference type="GO" id="GO:0009694">
    <property type="term" value="P:jasmonic acid metabolic process"/>
    <property type="evidence" value="ECO:0007669"/>
    <property type="project" value="TreeGrafter"/>
</dbReference>
<keyword evidence="21" id="KW-1185">Reference proteome</keyword>
<name>A0A3Q0EJW1_VIGRR</name>
<evidence type="ECO:0000256" key="2">
    <source>
        <dbReference type="ARBA" id="ARBA00050241"/>
    </source>
</evidence>
<evidence type="ECO:0000259" key="20">
    <source>
        <dbReference type="Pfam" id="PF12697"/>
    </source>
</evidence>
<dbReference type="GO" id="GO:0080031">
    <property type="term" value="F:methyl salicylate esterase activity"/>
    <property type="evidence" value="ECO:0007669"/>
    <property type="project" value="TreeGrafter"/>
</dbReference>
<organism evidence="21 22">
    <name type="scientific">Vigna radiata var. radiata</name>
    <name type="common">Mung bean</name>
    <name type="synonym">Phaseolus aureus</name>
    <dbReference type="NCBI Taxonomy" id="3916"/>
    <lineage>
        <taxon>Eukaryota</taxon>
        <taxon>Viridiplantae</taxon>
        <taxon>Streptophyta</taxon>
        <taxon>Embryophyta</taxon>
        <taxon>Tracheophyta</taxon>
        <taxon>Spermatophyta</taxon>
        <taxon>Magnoliopsida</taxon>
        <taxon>eudicotyledons</taxon>
        <taxon>Gunneridae</taxon>
        <taxon>Pentapetalae</taxon>
        <taxon>rosids</taxon>
        <taxon>fabids</taxon>
        <taxon>Fabales</taxon>
        <taxon>Fabaceae</taxon>
        <taxon>Papilionoideae</taxon>
        <taxon>50 kb inversion clade</taxon>
        <taxon>NPAAA clade</taxon>
        <taxon>indigoferoid/millettioid clade</taxon>
        <taxon>Phaseoleae</taxon>
        <taxon>Vigna</taxon>
    </lineage>
</organism>
<comment type="catalytic activity">
    <reaction evidence="6">
        <text>butan-2-one + hydrogen cyanide = 2-hydroxy-2-methylbutanenitrile</text>
        <dbReference type="Rhea" id="RHEA:77467"/>
        <dbReference type="ChEBI" id="CHEBI:18407"/>
        <dbReference type="ChEBI" id="CHEBI:28398"/>
        <dbReference type="ChEBI" id="CHEBI:60954"/>
    </reaction>
    <physiologicalReaction direction="right-to-left" evidence="6">
        <dbReference type="Rhea" id="RHEA:77469"/>
    </physiologicalReaction>
</comment>
<dbReference type="InterPro" id="IPR045889">
    <property type="entry name" value="MES/HNL"/>
</dbReference>
<dbReference type="Proteomes" id="UP000087766">
    <property type="component" value="Chromosome 11"/>
</dbReference>
<dbReference type="InterPro" id="IPR000073">
    <property type="entry name" value="AB_hydrolase_1"/>
</dbReference>
<evidence type="ECO:0000256" key="3">
    <source>
        <dbReference type="ARBA" id="ARBA00050262"/>
    </source>
</evidence>
<evidence type="ECO:0000256" key="9">
    <source>
        <dbReference type="ARBA" id="ARBA00052033"/>
    </source>
</evidence>
<evidence type="ECO:0000313" key="22">
    <source>
        <dbReference type="RefSeq" id="XP_022631391.1"/>
    </source>
</evidence>
<evidence type="ECO:0000313" key="21">
    <source>
        <dbReference type="Proteomes" id="UP000087766"/>
    </source>
</evidence>
<evidence type="ECO:0000256" key="12">
    <source>
        <dbReference type="ARBA" id="ARBA00052609"/>
    </source>
</evidence>